<feature type="transmembrane region" description="Helical" evidence="1">
    <location>
        <begin position="66"/>
        <end position="86"/>
    </location>
</feature>
<dbReference type="Proteomes" id="UP000191008">
    <property type="component" value="Unassembled WGS sequence"/>
</dbReference>
<keyword evidence="1" id="KW-1133">Transmembrane helix</keyword>
<dbReference type="EMBL" id="MVIT01000060">
    <property type="protein sequence ID" value="OOV43252.1"/>
    <property type="molecule type" value="Genomic_DNA"/>
</dbReference>
<name>A0A1T1DQY0_9LEPT</name>
<dbReference type="AlphaFoldDB" id="A0A1T1DQY0"/>
<evidence type="ECO:0000313" key="3">
    <source>
        <dbReference type="Proteomes" id="UP000191008"/>
    </source>
</evidence>
<evidence type="ECO:0000256" key="1">
    <source>
        <dbReference type="SAM" id="Phobius"/>
    </source>
</evidence>
<accession>A0A1T1DQY0</accession>
<evidence type="ECO:0000313" key="2">
    <source>
        <dbReference type="EMBL" id="OOV43252.1"/>
    </source>
</evidence>
<sequence length="109" mass="13035">MYQTSFCTTVFIYSGRFRVSNTLFETGFYDKISIVVLRFYRISNLSSIKLNTISFYYKTLLGIQNIGYFVYIVLNSISSFIFKIYFENIDGYEFPHSFLFFRDKTDFLQ</sequence>
<organism evidence="2 3">
    <name type="scientific">Leptospira kirschneri serovar Pomona</name>
    <dbReference type="NCBI Taxonomy" id="561005"/>
    <lineage>
        <taxon>Bacteria</taxon>
        <taxon>Pseudomonadati</taxon>
        <taxon>Spirochaetota</taxon>
        <taxon>Spirochaetia</taxon>
        <taxon>Leptospirales</taxon>
        <taxon>Leptospiraceae</taxon>
        <taxon>Leptospira</taxon>
    </lineage>
</organism>
<keyword evidence="1" id="KW-0812">Transmembrane</keyword>
<comment type="caution">
    <text evidence="2">The sequence shown here is derived from an EMBL/GenBank/DDBJ whole genome shotgun (WGS) entry which is preliminary data.</text>
</comment>
<reference evidence="2 3" key="1">
    <citation type="submission" date="2017-02" db="EMBL/GenBank/DDBJ databases">
        <title>Comparative genomic analysis of Brazilian Leptospira kirschneri strains of different serogroups.</title>
        <authorList>
            <person name="Moreno L.Z."/>
            <person name="Miraglia F."/>
            <person name="Kremer F.S."/>
            <person name="Eslabao M.R."/>
            <person name="Lilenbaum W."/>
            <person name="Dellagostin O.A."/>
            <person name="Moreno A.M."/>
        </authorList>
    </citation>
    <scope>NUCLEOTIDE SEQUENCE [LARGE SCALE GENOMIC DNA]</scope>
    <source>
        <strain evidence="2 3">M110/06</strain>
    </source>
</reference>
<keyword evidence="1" id="KW-0472">Membrane</keyword>
<gene>
    <name evidence="2" type="ORF">B1J93_08380</name>
</gene>
<proteinExistence type="predicted"/>
<protein>
    <submittedName>
        <fullName evidence="2">Uncharacterized protein</fullName>
    </submittedName>
</protein>